<dbReference type="InterPro" id="IPR017926">
    <property type="entry name" value="GATASE"/>
</dbReference>
<accession>A0ABQ3BAS9</accession>
<dbReference type="Gene3D" id="3.40.50.880">
    <property type="match status" value="1"/>
</dbReference>
<comment type="caution">
    <text evidence="2">The sequence shown here is derived from an EMBL/GenBank/DDBJ whole genome shotgun (WGS) entry which is preliminary data.</text>
</comment>
<organism evidence="2 3">
    <name type="scientific">Marinobacter zhanjiangensis</name>
    <dbReference type="NCBI Taxonomy" id="578215"/>
    <lineage>
        <taxon>Bacteria</taxon>
        <taxon>Pseudomonadati</taxon>
        <taxon>Pseudomonadota</taxon>
        <taxon>Gammaproteobacteria</taxon>
        <taxon>Pseudomonadales</taxon>
        <taxon>Marinobacteraceae</taxon>
        <taxon>Marinobacter</taxon>
    </lineage>
</organism>
<dbReference type="PROSITE" id="PS51273">
    <property type="entry name" value="GATASE_TYPE_1"/>
    <property type="match status" value="1"/>
</dbReference>
<protein>
    <submittedName>
        <fullName evidence="2">GMP synthase</fullName>
    </submittedName>
</protein>
<dbReference type="PANTHER" id="PTHR42695:SF5">
    <property type="entry name" value="GLUTAMINE AMIDOTRANSFERASE YLR126C-RELATED"/>
    <property type="match status" value="1"/>
</dbReference>
<dbReference type="RefSeq" id="WP_189578022.1">
    <property type="nucleotide sequence ID" value="NZ_BMXV01000009.1"/>
</dbReference>
<dbReference type="EMBL" id="BMXV01000009">
    <property type="protein sequence ID" value="GGY83671.1"/>
    <property type="molecule type" value="Genomic_DNA"/>
</dbReference>
<evidence type="ECO:0000313" key="2">
    <source>
        <dbReference type="EMBL" id="GGY83671.1"/>
    </source>
</evidence>
<name>A0ABQ3BAS9_9GAMM</name>
<evidence type="ECO:0000313" key="3">
    <source>
        <dbReference type="Proteomes" id="UP000601597"/>
    </source>
</evidence>
<dbReference type="CDD" id="cd01741">
    <property type="entry name" value="GATase1_1"/>
    <property type="match status" value="1"/>
</dbReference>
<dbReference type="InterPro" id="IPR044992">
    <property type="entry name" value="ChyE-like"/>
</dbReference>
<dbReference type="SUPFAM" id="SSF52317">
    <property type="entry name" value="Class I glutamine amidotransferase-like"/>
    <property type="match status" value="1"/>
</dbReference>
<sequence length="249" mass="27285">MASLLILKTGCTYPVISQTFGDFEHWFVRHLDADSRPVVRDVTREGPPESVAGWSGVVITGSPAMVTEGLPWSEQTASWLREAVDNDVPVLGVCYGHQLLAHAFGGRVGFRDEGRESGTFPVTLTEEGKQDRLLGQLPETFPAHLTHAQSVLALPPQAILLAHSDGEPHQAFRIGRQAWGVQFHPEFDHRIMTGYLETQARDLEREGQDPGSLIAKVQETAQATSLLARFARYASGQNAGRPYTGSTSR</sequence>
<gene>
    <name evidence="2" type="primary">guaA</name>
    <name evidence="2" type="ORF">GCM10007071_33730</name>
</gene>
<dbReference type="PANTHER" id="PTHR42695">
    <property type="entry name" value="GLUTAMINE AMIDOTRANSFERASE YLR126C-RELATED"/>
    <property type="match status" value="1"/>
</dbReference>
<dbReference type="Pfam" id="PF00117">
    <property type="entry name" value="GATase"/>
    <property type="match status" value="1"/>
</dbReference>
<dbReference type="NCBIfam" id="NF006562">
    <property type="entry name" value="PRK09065.1"/>
    <property type="match status" value="1"/>
</dbReference>
<keyword evidence="3" id="KW-1185">Reference proteome</keyword>
<reference evidence="3" key="1">
    <citation type="journal article" date="2019" name="Int. J. Syst. Evol. Microbiol.">
        <title>The Global Catalogue of Microorganisms (GCM) 10K type strain sequencing project: providing services to taxonomists for standard genome sequencing and annotation.</title>
        <authorList>
            <consortium name="The Broad Institute Genomics Platform"/>
            <consortium name="The Broad Institute Genome Sequencing Center for Infectious Disease"/>
            <person name="Wu L."/>
            <person name="Ma J."/>
        </authorList>
    </citation>
    <scope>NUCLEOTIDE SEQUENCE [LARGE SCALE GENOMIC DNA]</scope>
    <source>
        <strain evidence="3">KCTC 22280</strain>
    </source>
</reference>
<proteinExistence type="predicted"/>
<dbReference type="Proteomes" id="UP000601597">
    <property type="component" value="Unassembled WGS sequence"/>
</dbReference>
<dbReference type="InterPro" id="IPR029062">
    <property type="entry name" value="Class_I_gatase-like"/>
</dbReference>
<feature type="domain" description="Glutamine amidotransferase" evidence="1">
    <location>
        <begin position="52"/>
        <end position="192"/>
    </location>
</feature>
<evidence type="ECO:0000259" key="1">
    <source>
        <dbReference type="Pfam" id="PF00117"/>
    </source>
</evidence>